<dbReference type="EMBL" id="QTSX02006632">
    <property type="protein sequence ID" value="KAJ9052625.1"/>
    <property type="molecule type" value="Genomic_DNA"/>
</dbReference>
<gene>
    <name evidence="1" type="ORF">DSO57_1032400</name>
</gene>
<accession>A0ACC2RRB9</accession>
<evidence type="ECO:0000313" key="1">
    <source>
        <dbReference type="EMBL" id="KAJ9052625.1"/>
    </source>
</evidence>
<keyword evidence="2" id="KW-1185">Reference proteome</keyword>
<dbReference type="Proteomes" id="UP001165960">
    <property type="component" value="Unassembled WGS sequence"/>
</dbReference>
<sequence length="110" mass="12367">MLSQNQLREFEDNGYLVIPDFLSKDEVEVLQKAALGCAQEFNPTTHPLVKFTTGDGDEHIGDDYFLESGDKIRYFLERDAVNSSEGGLLVQKDKAINKIGHGFQLKLYKG</sequence>
<comment type="caution">
    <text evidence="1">The sequence shown here is derived from an EMBL/GenBank/DDBJ whole genome shotgun (WGS) entry which is preliminary data.</text>
</comment>
<proteinExistence type="predicted"/>
<evidence type="ECO:0000313" key="2">
    <source>
        <dbReference type="Proteomes" id="UP001165960"/>
    </source>
</evidence>
<protein>
    <submittedName>
        <fullName evidence="1">Uncharacterized protein</fullName>
    </submittedName>
</protein>
<reference evidence="1" key="1">
    <citation type="submission" date="2022-04" db="EMBL/GenBank/DDBJ databases">
        <title>Genome of the entomopathogenic fungus Entomophthora muscae.</title>
        <authorList>
            <person name="Elya C."/>
            <person name="Lovett B.R."/>
            <person name="Lee E."/>
            <person name="Macias A.M."/>
            <person name="Hajek A.E."/>
            <person name="De Bivort B.L."/>
            <person name="Kasson M.T."/>
            <person name="De Fine Licht H.H."/>
            <person name="Stajich J.E."/>
        </authorList>
    </citation>
    <scope>NUCLEOTIDE SEQUENCE</scope>
    <source>
        <strain evidence="1">Berkeley</strain>
    </source>
</reference>
<organism evidence="1 2">
    <name type="scientific">Entomophthora muscae</name>
    <dbReference type="NCBI Taxonomy" id="34485"/>
    <lineage>
        <taxon>Eukaryota</taxon>
        <taxon>Fungi</taxon>
        <taxon>Fungi incertae sedis</taxon>
        <taxon>Zoopagomycota</taxon>
        <taxon>Entomophthoromycotina</taxon>
        <taxon>Entomophthoromycetes</taxon>
        <taxon>Entomophthorales</taxon>
        <taxon>Entomophthoraceae</taxon>
        <taxon>Entomophthora</taxon>
    </lineage>
</organism>
<name>A0ACC2RRB9_9FUNG</name>